<evidence type="ECO:0000256" key="2">
    <source>
        <dbReference type="ARBA" id="ARBA00004167"/>
    </source>
</evidence>
<gene>
    <name evidence="19" type="primary">ABSGL_08842.1 scaffold 10450</name>
</gene>
<dbReference type="Proteomes" id="UP000078561">
    <property type="component" value="Unassembled WGS sequence"/>
</dbReference>
<keyword evidence="13" id="KW-1133">Transmembrane helix</keyword>
<dbReference type="AlphaFoldDB" id="A0A168PUX6"/>
<evidence type="ECO:0000256" key="3">
    <source>
        <dbReference type="ARBA" id="ARBA00022448"/>
    </source>
</evidence>
<evidence type="ECO:0000256" key="13">
    <source>
        <dbReference type="ARBA" id="ARBA00022989"/>
    </source>
</evidence>
<dbReference type="GO" id="GO:0046872">
    <property type="term" value="F:metal ion binding"/>
    <property type="evidence" value="ECO:0007669"/>
    <property type="project" value="UniProtKB-KW"/>
</dbReference>
<keyword evidence="8" id="KW-0547">Nucleotide-binding</keyword>
<keyword evidence="12" id="KW-0653">Protein transport</keyword>
<keyword evidence="7" id="KW-0479">Metal-binding</keyword>
<evidence type="ECO:0000256" key="10">
    <source>
        <dbReference type="ARBA" id="ARBA00022805"/>
    </source>
</evidence>
<evidence type="ECO:0000256" key="4">
    <source>
        <dbReference type="ARBA" id="ARBA00022528"/>
    </source>
</evidence>
<accession>A0A168PUX6</accession>
<keyword evidence="4" id="KW-0150">Chloroplast</keyword>
<organism evidence="19">
    <name type="scientific">Absidia glauca</name>
    <name type="common">Pin mould</name>
    <dbReference type="NCBI Taxonomy" id="4829"/>
    <lineage>
        <taxon>Eukaryota</taxon>
        <taxon>Fungi</taxon>
        <taxon>Fungi incertae sedis</taxon>
        <taxon>Mucoromycota</taxon>
        <taxon>Mucoromycotina</taxon>
        <taxon>Mucoromycetes</taxon>
        <taxon>Mucorales</taxon>
        <taxon>Cunninghamellaceae</taxon>
        <taxon>Absidia</taxon>
    </lineage>
</organism>
<dbReference type="PANTHER" id="PTHR10903">
    <property type="entry name" value="GTPASE, IMAP FAMILY MEMBER-RELATED"/>
    <property type="match status" value="1"/>
</dbReference>
<evidence type="ECO:0000259" key="18">
    <source>
        <dbReference type="Pfam" id="PF04548"/>
    </source>
</evidence>
<comment type="subcellular location">
    <subcellularLocation>
        <location evidence="2">Membrane</location>
        <topology evidence="2">Single-pass membrane protein</topology>
    </subcellularLocation>
    <subcellularLocation>
        <location evidence="16">Plastid</location>
        <location evidence="16">Chloroplast outer membrane</location>
    </subcellularLocation>
</comment>
<proteinExistence type="predicted"/>
<dbReference type="STRING" id="4829.A0A168PUX6"/>
<evidence type="ECO:0000256" key="8">
    <source>
        <dbReference type="ARBA" id="ARBA00022741"/>
    </source>
</evidence>
<dbReference type="OMA" id="FWAPLHP"/>
<evidence type="ECO:0000256" key="1">
    <source>
        <dbReference type="ARBA" id="ARBA00001946"/>
    </source>
</evidence>
<evidence type="ECO:0000256" key="16">
    <source>
        <dbReference type="ARBA" id="ARBA00024013"/>
    </source>
</evidence>
<evidence type="ECO:0000256" key="12">
    <source>
        <dbReference type="ARBA" id="ARBA00022927"/>
    </source>
</evidence>
<feature type="region of interest" description="Disordered" evidence="17">
    <location>
        <begin position="320"/>
        <end position="347"/>
    </location>
</feature>
<evidence type="ECO:0000313" key="20">
    <source>
        <dbReference type="Proteomes" id="UP000078561"/>
    </source>
</evidence>
<keyword evidence="20" id="KW-1185">Reference proteome</keyword>
<evidence type="ECO:0000256" key="9">
    <source>
        <dbReference type="ARBA" id="ARBA00022801"/>
    </source>
</evidence>
<evidence type="ECO:0000256" key="11">
    <source>
        <dbReference type="ARBA" id="ARBA00022842"/>
    </source>
</evidence>
<evidence type="ECO:0000256" key="7">
    <source>
        <dbReference type="ARBA" id="ARBA00022723"/>
    </source>
</evidence>
<dbReference type="OrthoDB" id="8954335at2759"/>
<dbReference type="Pfam" id="PF04548">
    <property type="entry name" value="AIG1"/>
    <property type="match status" value="1"/>
</dbReference>
<feature type="domain" description="AIG1-type G" evidence="18">
    <location>
        <begin position="99"/>
        <end position="267"/>
    </location>
</feature>
<keyword evidence="14" id="KW-0342">GTP-binding</keyword>
<evidence type="ECO:0000256" key="14">
    <source>
        <dbReference type="ARBA" id="ARBA00023134"/>
    </source>
</evidence>
<dbReference type="Gene3D" id="3.40.50.300">
    <property type="entry name" value="P-loop containing nucleotide triphosphate hydrolases"/>
    <property type="match status" value="1"/>
</dbReference>
<comment type="cofactor">
    <cofactor evidence="1">
        <name>Mg(2+)</name>
        <dbReference type="ChEBI" id="CHEBI:18420"/>
    </cofactor>
</comment>
<evidence type="ECO:0000256" key="5">
    <source>
        <dbReference type="ARBA" id="ARBA00022640"/>
    </source>
</evidence>
<evidence type="ECO:0000256" key="15">
    <source>
        <dbReference type="ARBA" id="ARBA00023136"/>
    </source>
</evidence>
<dbReference type="GO" id="GO:0005525">
    <property type="term" value="F:GTP binding"/>
    <property type="evidence" value="ECO:0007669"/>
    <property type="project" value="UniProtKB-KW"/>
</dbReference>
<protein>
    <recommendedName>
        <fullName evidence="18">AIG1-type G domain-containing protein</fullName>
    </recommendedName>
</protein>
<keyword evidence="15" id="KW-0472">Membrane</keyword>
<dbReference type="SUPFAM" id="SSF52540">
    <property type="entry name" value="P-loop containing nucleoside triphosphate hydrolases"/>
    <property type="match status" value="1"/>
</dbReference>
<keyword evidence="3" id="KW-0813">Transport</keyword>
<dbReference type="InterPro" id="IPR006703">
    <property type="entry name" value="G_AIG1"/>
</dbReference>
<dbReference type="EMBL" id="LT554031">
    <property type="protein sequence ID" value="SAM03025.1"/>
    <property type="molecule type" value="Genomic_DNA"/>
</dbReference>
<dbReference type="InterPro" id="IPR027417">
    <property type="entry name" value="P-loop_NTPase"/>
</dbReference>
<keyword evidence="9" id="KW-0378">Hydrolase</keyword>
<dbReference type="GO" id="GO:0016787">
    <property type="term" value="F:hydrolase activity"/>
    <property type="evidence" value="ECO:0007669"/>
    <property type="project" value="UniProtKB-KW"/>
</dbReference>
<evidence type="ECO:0000313" key="19">
    <source>
        <dbReference type="EMBL" id="SAM03025.1"/>
    </source>
</evidence>
<keyword evidence="6" id="KW-0812">Transmembrane</keyword>
<evidence type="ECO:0000256" key="17">
    <source>
        <dbReference type="SAM" id="MobiDB-lite"/>
    </source>
</evidence>
<keyword evidence="5" id="KW-0934">Plastid</keyword>
<name>A0A168PUX6_ABSGL</name>
<keyword evidence="10" id="KW-1002">Plastid outer membrane</keyword>
<evidence type="ECO:0000256" key="6">
    <source>
        <dbReference type="ARBA" id="ARBA00022692"/>
    </source>
</evidence>
<sequence>MMEDNPFQTTESDFDPIMVAARLAYERRASTITSLPSPSPLVHQRPAAIMTPSFSTTTSAQQDRKPIWRHSRTADHSPLFAPRTTFTKPVSQTSEPIAMMVLGKTGDGKSSLLNDILGHEVFKQKASVKSQTKDVVEKEGFWAPLHPYLHGKQAFGCNVRVYDTPGFGDSMHRDGQFLTMIQHRIQQSPIHCFLLVFKVTTNEDHIFKTLDILQSLFHHFASSSSDIWPHVILVFTHADLSTSHRYQSNKVALKTRVVADIKERYGLVDDLPMVFLSTQKYTCSYLKGLGDCDCERGNRYNADSRRRLYEQVWKRRTDPLVVAEPAEDTTTQHDQDDDDDRNNDTPE</sequence>
<keyword evidence="11" id="KW-0460">Magnesium</keyword>
<dbReference type="InterPro" id="IPR045058">
    <property type="entry name" value="GIMA/IAN/Toc"/>
</dbReference>
<dbReference type="GO" id="GO:0015031">
    <property type="term" value="P:protein transport"/>
    <property type="evidence" value="ECO:0007669"/>
    <property type="project" value="UniProtKB-KW"/>
</dbReference>
<reference evidence="19" key="1">
    <citation type="submission" date="2016-04" db="EMBL/GenBank/DDBJ databases">
        <authorList>
            <person name="Evans L.H."/>
            <person name="Alamgir A."/>
            <person name="Owens N."/>
            <person name="Weber N.D."/>
            <person name="Virtaneva K."/>
            <person name="Barbian K."/>
            <person name="Babar A."/>
            <person name="Rosenke K."/>
        </authorList>
    </citation>
    <scope>NUCLEOTIDE SEQUENCE [LARGE SCALE GENOMIC DNA]</scope>
    <source>
        <strain evidence="19">CBS 101.48</strain>
    </source>
</reference>
<dbReference type="InParanoid" id="A0A168PUX6"/>
<dbReference type="GO" id="GO:0016020">
    <property type="term" value="C:membrane"/>
    <property type="evidence" value="ECO:0007669"/>
    <property type="project" value="UniProtKB-SubCell"/>
</dbReference>
<dbReference type="PANTHER" id="PTHR10903:SF135">
    <property type="entry name" value="TRANSLOCASE OF CHLOROPLAST 120, CHLOROPLASTIC-RELATED"/>
    <property type="match status" value="1"/>
</dbReference>